<proteinExistence type="predicted"/>
<keyword evidence="2" id="KW-1185">Reference proteome</keyword>
<dbReference type="EMBL" id="SRMB01000008">
    <property type="protein sequence ID" value="TGE20972.1"/>
    <property type="molecule type" value="Genomic_DNA"/>
</dbReference>
<sequence>MSKLAPAPLHVLQNAVEDLYRAFGGYPLSSLEGCPCCVSAADKGKVTHRALRELTEDDLGRYAGKAMTTWGTVEDFKHFLPRLFELTAEFRAPYDEYLIFGKLEYGRWRTWPTAEIEAVERYFLALWDVVLVSESEAWQFQDYFVALAGSYPHFDELLQRWEASTDPTAWVLLGDEVCEHRHAIFQNKYFNGPFLASVPLSQRFRAWVTSQAVRDKLLAAFSQCSDETTAEKLGVAYDLIEYELKYPG</sequence>
<reference evidence="1 2" key="1">
    <citation type="submission" date="2019-04" db="EMBL/GenBank/DDBJ databases">
        <authorList>
            <person name="Feng G."/>
            <person name="Zhang J."/>
            <person name="Zhu H."/>
        </authorList>
    </citation>
    <scope>NUCLEOTIDE SEQUENCE [LARGE SCALE GENOMIC DNA]</scope>
    <source>
        <strain evidence="1 2">9PBR-1</strain>
    </source>
</reference>
<evidence type="ECO:0000313" key="2">
    <source>
        <dbReference type="Proteomes" id="UP000298471"/>
    </source>
</evidence>
<organism evidence="1 2">
    <name type="scientific">Hymenobacter metallicola</name>
    <dbReference type="NCBI Taxonomy" id="2563114"/>
    <lineage>
        <taxon>Bacteria</taxon>
        <taxon>Pseudomonadati</taxon>
        <taxon>Bacteroidota</taxon>
        <taxon>Cytophagia</taxon>
        <taxon>Cytophagales</taxon>
        <taxon>Hymenobacteraceae</taxon>
        <taxon>Hymenobacter</taxon>
    </lineage>
</organism>
<dbReference type="Proteomes" id="UP000298471">
    <property type="component" value="Unassembled WGS sequence"/>
</dbReference>
<gene>
    <name evidence="1" type="ORF">E5K02_24725</name>
</gene>
<name>A0A4Z0PX34_9BACT</name>
<dbReference type="AlphaFoldDB" id="A0A4Z0PX34"/>
<evidence type="ECO:0000313" key="1">
    <source>
        <dbReference type="EMBL" id="TGE20972.1"/>
    </source>
</evidence>
<dbReference type="RefSeq" id="WP_135399108.1">
    <property type="nucleotide sequence ID" value="NZ_SRMB01000008.1"/>
</dbReference>
<dbReference type="OrthoDB" id="4535590at2"/>
<accession>A0A4Z0PX34</accession>
<protein>
    <submittedName>
        <fullName evidence="1">Uncharacterized protein</fullName>
    </submittedName>
</protein>
<comment type="caution">
    <text evidence="1">The sequence shown here is derived from an EMBL/GenBank/DDBJ whole genome shotgun (WGS) entry which is preliminary data.</text>
</comment>